<evidence type="ECO:0000256" key="4">
    <source>
        <dbReference type="ARBA" id="ARBA00022475"/>
    </source>
</evidence>
<dbReference type="Gene3D" id="3.30.565.10">
    <property type="entry name" value="Histidine kinase-like ATPase, C-terminal domain"/>
    <property type="match status" value="1"/>
</dbReference>
<evidence type="ECO:0000256" key="1">
    <source>
        <dbReference type="ARBA" id="ARBA00000085"/>
    </source>
</evidence>
<name>A0A556CMM3_BREAU</name>
<dbReference type="CDD" id="cd00082">
    <property type="entry name" value="HisKA"/>
    <property type="match status" value="1"/>
</dbReference>
<dbReference type="InterPro" id="IPR003661">
    <property type="entry name" value="HisK_dim/P_dom"/>
</dbReference>
<sequence length="701" mass="74729">MSRSSAVGGAIRTAASAIRTFWKFLLRSFSHSLQLRIVVLTIVLTSVAIFGVGTYMSQQISRGLFDTRLQSLSSQAGTIVSELRSLAPVDGQAVTQENLSSQLSSIYNRSTGSVYSLTLEPSDPNSSFSTISAGSTDSDGAATEVPITDELQDAIGKAPTDDMLYQSVALPDGSGPGLLISQELQIPGAGQFQLYYLGDLSEQQDTLDFVQRSMLVAALVLVVLVGAVAWIVTRLVVTPVRTGAEVARLIADGDLDERMPVHGNDEIAVLGESFNDMADTLQHQIQQMERLSVLQRQFVSDVSHELRTPLTTIRAAADLIYDSRDDLDPVTARSAELLNSQAERFDNLLSDLLEISRYDAGAAALVAKPVDIGAIVTSIIETVSMVADQMHTNIVVHAPSSPVMAEVDRVRITRIVRNLIVNAIEHGESNPIDIYVASNAEAVAVSVRDHGVGMNDEQVEHVFDRFWRADPARKRTLGGSGLGLAISLEDAHLHNGWLQVWGKPEEGSCFRLTIPRRPDQEITSSPLPLPPRDAQIQGAALVAGPLSSDGSVRIQTGSIPIVVETGQTPPTHEGYVDVPEVVRGHAAIIDDDAEDSGAEDSSKNSEPADDELDHADAGTAADDATDTDDATEHPGDADTDADEVTEHGSDTGADTDTGADSDTDTDTDTDTAHPVGGNADFEIDMDTVWPPDTAPKGGSQS</sequence>
<dbReference type="InterPro" id="IPR005467">
    <property type="entry name" value="His_kinase_dom"/>
</dbReference>
<evidence type="ECO:0000259" key="17">
    <source>
        <dbReference type="PROSITE" id="PS50109"/>
    </source>
</evidence>
<evidence type="ECO:0000256" key="12">
    <source>
        <dbReference type="ARBA" id="ARBA00023012"/>
    </source>
</evidence>
<evidence type="ECO:0000256" key="3">
    <source>
        <dbReference type="ARBA" id="ARBA00012438"/>
    </source>
</evidence>
<evidence type="ECO:0000256" key="15">
    <source>
        <dbReference type="SAM" id="MobiDB-lite"/>
    </source>
</evidence>
<dbReference type="SUPFAM" id="SSF47384">
    <property type="entry name" value="Homodimeric domain of signal transducing histidine kinase"/>
    <property type="match status" value="1"/>
</dbReference>
<keyword evidence="4" id="KW-1003">Cell membrane</keyword>
<dbReference type="Gene3D" id="6.10.340.10">
    <property type="match status" value="1"/>
</dbReference>
<dbReference type="PROSITE" id="PS50109">
    <property type="entry name" value="HIS_KIN"/>
    <property type="match status" value="1"/>
</dbReference>
<dbReference type="SUPFAM" id="SSF158472">
    <property type="entry name" value="HAMP domain-like"/>
    <property type="match status" value="1"/>
</dbReference>
<dbReference type="InterPro" id="IPR003594">
    <property type="entry name" value="HATPase_dom"/>
</dbReference>
<feature type="domain" description="Histidine kinase" evidence="17">
    <location>
        <begin position="301"/>
        <end position="518"/>
    </location>
</feature>
<keyword evidence="12" id="KW-0902">Two-component regulatory system</keyword>
<evidence type="ECO:0000313" key="19">
    <source>
        <dbReference type="EMBL" id="TSI18685.1"/>
    </source>
</evidence>
<comment type="caution">
    <text evidence="19">The sequence shown here is derived from an EMBL/GenBank/DDBJ whole genome shotgun (WGS) entry which is preliminary data.</text>
</comment>
<evidence type="ECO:0000256" key="2">
    <source>
        <dbReference type="ARBA" id="ARBA00004651"/>
    </source>
</evidence>
<evidence type="ECO:0000256" key="5">
    <source>
        <dbReference type="ARBA" id="ARBA00022553"/>
    </source>
</evidence>
<evidence type="ECO:0000256" key="13">
    <source>
        <dbReference type="ARBA" id="ARBA00023136"/>
    </source>
</evidence>
<evidence type="ECO:0000259" key="18">
    <source>
        <dbReference type="PROSITE" id="PS50885"/>
    </source>
</evidence>
<evidence type="ECO:0000256" key="11">
    <source>
        <dbReference type="ARBA" id="ARBA00022989"/>
    </source>
</evidence>
<dbReference type="InterPro" id="IPR004358">
    <property type="entry name" value="Sig_transdc_His_kin-like_C"/>
</dbReference>
<evidence type="ECO:0000313" key="20">
    <source>
        <dbReference type="Proteomes" id="UP000316406"/>
    </source>
</evidence>
<keyword evidence="13 16" id="KW-0472">Membrane</keyword>
<dbReference type="FunFam" id="3.30.565.10:FF:000013">
    <property type="entry name" value="Two-component sensor histidine kinase"/>
    <property type="match status" value="1"/>
</dbReference>
<feature type="region of interest" description="Disordered" evidence="15">
    <location>
        <begin position="590"/>
        <end position="701"/>
    </location>
</feature>
<dbReference type="SMART" id="SM00388">
    <property type="entry name" value="HisKA"/>
    <property type="match status" value="1"/>
</dbReference>
<dbReference type="Proteomes" id="UP000316406">
    <property type="component" value="Unassembled WGS sequence"/>
</dbReference>
<dbReference type="Pfam" id="PF00672">
    <property type="entry name" value="HAMP"/>
    <property type="match status" value="1"/>
</dbReference>
<dbReference type="CDD" id="cd06225">
    <property type="entry name" value="HAMP"/>
    <property type="match status" value="1"/>
</dbReference>
<dbReference type="AlphaFoldDB" id="A0A556CMM3"/>
<keyword evidence="6" id="KW-0808">Transferase</keyword>
<dbReference type="GO" id="GO:0005886">
    <property type="term" value="C:plasma membrane"/>
    <property type="evidence" value="ECO:0007669"/>
    <property type="project" value="UniProtKB-SubCell"/>
</dbReference>
<keyword evidence="7 16" id="KW-0812">Transmembrane</keyword>
<feature type="compositionally biased region" description="Polar residues" evidence="15">
    <location>
        <begin position="123"/>
        <end position="138"/>
    </location>
</feature>
<evidence type="ECO:0000256" key="10">
    <source>
        <dbReference type="ARBA" id="ARBA00022840"/>
    </source>
</evidence>
<dbReference type="Pfam" id="PF02518">
    <property type="entry name" value="HATPase_c"/>
    <property type="match status" value="1"/>
</dbReference>
<dbReference type="InterPro" id="IPR036890">
    <property type="entry name" value="HATPase_C_sf"/>
</dbReference>
<dbReference type="CDD" id="cd00075">
    <property type="entry name" value="HATPase"/>
    <property type="match status" value="1"/>
</dbReference>
<proteinExistence type="predicted"/>
<accession>A0A556CMM3</accession>
<dbReference type="FunFam" id="1.10.287.130:FF:000010">
    <property type="entry name" value="Two-component sensor histidine kinase"/>
    <property type="match status" value="1"/>
</dbReference>
<dbReference type="GO" id="GO:0005524">
    <property type="term" value="F:ATP binding"/>
    <property type="evidence" value="ECO:0007669"/>
    <property type="project" value="UniProtKB-KW"/>
</dbReference>
<dbReference type="PRINTS" id="PR00344">
    <property type="entry name" value="BCTRLSENSOR"/>
</dbReference>
<dbReference type="GO" id="GO:0000155">
    <property type="term" value="F:phosphorelay sensor kinase activity"/>
    <property type="evidence" value="ECO:0007669"/>
    <property type="project" value="InterPro"/>
</dbReference>
<dbReference type="EMBL" id="VLTK01000002">
    <property type="protein sequence ID" value="TSI18685.1"/>
    <property type="molecule type" value="Genomic_DNA"/>
</dbReference>
<keyword evidence="10" id="KW-0067">ATP-binding</keyword>
<dbReference type="EC" id="2.7.13.3" evidence="3"/>
<comment type="subcellular location">
    <subcellularLocation>
        <location evidence="2">Cell membrane</location>
        <topology evidence="2">Multi-pass membrane protein</topology>
    </subcellularLocation>
</comment>
<dbReference type="SMART" id="SM00304">
    <property type="entry name" value="HAMP"/>
    <property type="match status" value="1"/>
</dbReference>
<keyword evidence="11 16" id="KW-1133">Transmembrane helix</keyword>
<feature type="transmembrane region" description="Helical" evidence="16">
    <location>
        <begin position="214"/>
        <end position="232"/>
    </location>
</feature>
<keyword evidence="5" id="KW-0597">Phosphoprotein</keyword>
<dbReference type="InterPro" id="IPR047669">
    <property type="entry name" value="MtrAB_MtrB"/>
</dbReference>
<evidence type="ECO:0000256" key="6">
    <source>
        <dbReference type="ARBA" id="ARBA00022679"/>
    </source>
</evidence>
<comment type="catalytic activity">
    <reaction evidence="1">
        <text>ATP + protein L-histidine = ADP + protein N-phospho-L-histidine.</text>
        <dbReference type="EC" id="2.7.13.3"/>
    </reaction>
</comment>
<reference evidence="19 20" key="1">
    <citation type="submission" date="2019-07" db="EMBL/GenBank/DDBJ databases">
        <title>Draft genome sequence of Brevibacterium aurantiacum XU54 isolated from Xinjiang China.</title>
        <authorList>
            <person name="Xu X."/>
        </authorList>
    </citation>
    <scope>NUCLEOTIDE SEQUENCE [LARGE SCALE GENOMIC DNA]</scope>
    <source>
        <strain evidence="19 20">XU54</strain>
    </source>
</reference>
<protein>
    <recommendedName>
        <fullName evidence="14">Sensor histidine kinase MtrB</fullName>
        <ecNumber evidence="3">2.7.13.3</ecNumber>
    </recommendedName>
</protein>
<dbReference type="RefSeq" id="WP_143921238.1">
    <property type="nucleotide sequence ID" value="NZ_VLTK01000002.1"/>
</dbReference>
<dbReference type="NCBIfam" id="NF040691">
    <property type="entry name" value="MtrAB_MtrB"/>
    <property type="match status" value="1"/>
</dbReference>
<evidence type="ECO:0000256" key="7">
    <source>
        <dbReference type="ARBA" id="ARBA00022692"/>
    </source>
</evidence>
<dbReference type="PROSITE" id="PS50885">
    <property type="entry name" value="HAMP"/>
    <property type="match status" value="1"/>
</dbReference>
<keyword evidence="9 19" id="KW-0418">Kinase</keyword>
<dbReference type="SUPFAM" id="SSF55874">
    <property type="entry name" value="ATPase domain of HSP90 chaperone/DNA topoisomerase II/histidine kinase"/>
    <property type="match status" value="1"/>
</dbReference>
<feature type="domain" description="HAMP" evidence="18">
    <location>
        <begin position="234"/>
        <end position="286"/>
    </location>
</feature>
<dbReference type="InterPro" id="IPR003660">
    <property type="entry name" value="HAMP_dom"/>
</dbReference>
<feature type="region of interest" description="Disordered" evidence="15">
    <location>
        <begin position="122"/>
        <end position="142"/>
    </location>
</feature>
<feature type="compositionally biased region" description="Acidic residues" evidence="15">
    <location>
        <begin position="657"/>
        <end position="669"/>
    </location>
</feature>
<dbReference type="OrthoDB" id="9786919at2"/>
<dbReference type="Pfam" id="PF00512">
    <property type="entry name" value="HisKA"/>
    <property type="match status" value="1"/>
</dbReference>
<feature type="transmembrane region" description="Helical" evidence="16">
    <location>
        <begin position="33"/>
        <end position="55"/>
    </location>
</feature>
<dbReference type="InterPro" id="IPR036097">
    <property type="entry name" value="HisK_dim/P_sf"/>
</dbReference>
<dbReference type="SMART" id="SM00387">
    <property type="entry name" value="HATPase_c"/>
    <property type="match status" value="1"/>
</dbReference>
<evidence type="ECO:0000256" key="14">
    <source>
        <dbReference type="ARBA" id="ARBA00035305"/>
    </source>
</evidence>
<evidence type="ECO:0000256" key="9">
    <source>
        <dbReference type="ARBA" id="ARBA00022777"/>
    </source>
</evidence>
<organism evidence="19 20">
    <name type="scientific">Brevibacterium aurantiacum</name>
    <dbReference type="NCBI Taxonomy" id="273384"/>
    <lineage>
        <taxon>Bacteria</taxon>
        <taxon>Bacillati</taxon>
        <taxon>Actinomycetota</taxon>
        <taxon>Actinomycetes</taxon>
        <taxon>Micrococcales</taxon>
        <taxon>Brevibacteriaceae</taxon>
        <taxon>Brevibacterium</taxon>
    </lineage>
</organism>
<keyword evidence="8" id="KW-0547">Nucleotide-binding</keyword>
<dbReference type="Gene3D" id="1.10.287.130">
    <property type="match status" value="1"/>
</dbReference>
<gene>
    <name evidence="19" type="ORF">FO013_03840</name>
</gene>
<evidence type="ECO:0000256" key="16">
    <source>
        <dbReference type="SAM" id="Phobius"/>
    </source>
</evidence>
<dbReference type="PANTHER" id="PTHR43547">
    <property type="entry name" value="TWO-COMPONENT HISTIDINE KINASE"/>
    <property type="match status" value="1"/>
</dbReference>
<keyword evidence="20" id="KW-1185">Reference proteome</keyword>
<dbReference type="PANTHER" id="PTHR43547:SF2">
    <property type="entry name" value="HYBRID SIGNAL TRANSDUCTION HISTIDINE KINASE C"/>
    <property type="match status" value="1"/>
</dbReference>
<evidence type="ECO:0000256" key="8">
    <source>
        <dbReference type="ARBA" id="ARBA00022741"/>
    </source>
</evidence>